<reference evidence="4" key="1">
    <citation type="submission" date="2022-10" db="EMBL/GenBank/DDBJ databases">
        <authorList>
            <person name="Chen Y."/>
            <person name="Dougan E. K."/>
            <person name="Chan C."/>
            <person name="Rhodes N."/>
            <person name="Thang M."/>
        </authorList>
    </citation>
    <scope>NUCLEOTIDE SEQUENCE</scope>
</reference>
<evidence type="ECO:0000313" key="7">
    <source>
        <dbReference type="Proteomes" id="UP001152797"/>
    </source>
</evidence>
<keyword evidence="7" id="KW-1185">Reference proteome</keyword>
<comment type="caution">
    <text evidence="4">The sequence shown here is derived from an EMBL/GenBank/DDBJ whole genome shotgun (WGS) entry which is preliminary data.</text>
</comment>
<evidence type="ECO:0000313" key="6">
    <source>
        <dbReference type="EMBL" id="CAL4788267.1"/>
    </source>
</evidence>
<dbReference type="PROSITE" id="PS50095">
    <property type="entry name" value="PLAT"/>
    <property type="match status" value="1"/>
</dbReference>
<dbReference type="InterPro" id="IPR036392">
    <property type="entry name" value="PLAT/LH2_dom_sf"/>
</dbReference>
<dbReference type="Gene3D" id="2.60.60.20">
    <property type="entry name" value="PLAT/LH2 domain"/>
    <property type="match status" value="1"/>
</dbReference>
<sequence length="272" mass="29948">MGRMGFGNLLHTSADQVGLRPQASGSTGRSLRDSFEEVPANAATVPAGKGGKAKASQGHKHRHEENAAAKETEELEETLLGRLKSTPLTGKDELEGNPDHGGGGIEDFLKMKQPIFKEYRLLVDTDMRPGSGTRGDIFIQMQGNRGKTGLIHLKNGFNDSERTEFSIFAKDVGQVDTIRLANDSPSLWTVDRVYLEGPEGWREFPFGQQLGWPNNPEATVLPSLVSPEVAEESMGFLGIVFTLQSQALHLRQSLHMKLEFEKDRAAQFQSFL</sequence>
<name>A0A9P1G7U9_9DINO</name>
<feature type="compositionally biased region" description="Basic and acidic residues" evidence="2">
    <location>
        <begin position="63"/>
        <end position="72"/>
    </location>
</feature>
<feature type="domain" description="PLAT" evidence="3">
    <location>
        <begin position="117"/>
        <end position="226"/>
    </location>
</feature>
<dbReference type="EMBL" id="CAMXCT020002865">
    <property type="protein sequence ID" value="CAL1154330.1"/>
    <property type="molecule type" value="Genomic_DNA"/>
</dbReference>
<evidence type="ECO:0000256" key="2">
    <source>
        <dbReference type="SAM" id="MobiDB-lite"/>
    </source>
</evidence>
<dbReference type="InterPro" id="IPR001024">
    <property type="entry name" value="PLAT/LH2_dom"/>
</dbReference>
<dbReference type="OrthoDB" id="5322100at2759"/>
<dbReference type="Proteomes" id="UP001152797">
    <property type="component" value="Unassembled WGS sequence"/>
</dbReference>
<dbReference type="EMBL" id="CAMXCT010002865">
    <property type="protein sequence ID" value="CAI4000955.1"/>
    <property type="molecule type" value="Genomic_DNA"/>
</dbReference>
<dbReference type="SUPFAM" id="SSF49723">
    <property type="entry name" value="Lipase/lipooxygenase domain (PLAT/LH2 domain)"/>
    <property type="match status" value="1"/>
</dbReference>
<proteinExistence type="predicted"/>
<feature type="region of interest" description="Disordered" evidence="2">
    <location>
        <begin position="17"/>
        <end position="104"/>
    </location>
</feature>
<evidence type="ECO:0000313" key="4">
    <source>
        <dbReference type="EMBL" id="CAI4000955.1"/>
    </source>
</evidence>
<evidence type="ECO:0000259" key="3">
    <source>
        <dbReference type="PROSITE" id="PS50095"/>
    </source>
</evidence>
<gene>
    <name evidence="4" type="ORF">C1SCF055_LOCUS27035</name>
</gene>
<dbReference type="AlphaFoldDB" id="A0A9P1G7U9"/>
<evidence type="ECO:0000313" key="5">
    <source>
        <dbReference type="EMBL" id="CAL1154330.1"/>
    </source>
</evidence>
<evidence type="ECO:0000256" key="1">
    <source>
        <dbReference type="PROSITE-ProRule" id="PRU00152"/>
    </source>
</evidence>
<dbReference type="EMBL" id="CAMXCT030002865">
    <property type="protein sequence ID" value="CAL4788267.1"/>
    <property type="molecule type" value="Genomic_DNA"/>
</dbReference>
<comment type="caution">
    <text evidence="1">Lacks conserved residue(s) required for the propagation of feature annotation.</text>
</comment>
<dbReference type="Pfam" id="PF01477">
    <property type="entry name" value="PLAT"/>
    <property type="match status" value="1"/>
</dbReference>
<accession>A0A9P1G7U9</accession>
<organism evidence="4">
    <name type="scientific">Cladocopium goreaui</name>
    <dbReference type="NCBI Taxonomy" id="2562237"/>
    <lineage>
        <taxon>Eukaryota</taxon>
        <taxon>Sar</taxon>
        <taxon>Alveolata</taxon>
        <taxon>Dinophyceae</taxon>
        <taxon>Suessiales</taxon>
        <taxon>Symbiodiniaceae</taxon>
        <taxon>Cladocopium</taxon>
    </lineage>
</organism>
<protein>
    <submittedName>
        <fullName evidence="6">PLAT domain-containing protein</fullName>
    </submittedName>
</protein>
<reference evidence="5" key="2">
    <citation type="submission" date="2024-04" db="EMBL/GenBank/DDBJ databases">
        <authorList>
            <person name="Chen Y."/>
            <person name="Shah S."/>
            <person name="Dougan E. K."/>
            <person name="Thang M."/>
            <person name="Chan C."/>
        </authorList>
    </citation>
    <scope>NUCLEOTIDE SEQUENCE [LARGE SCALE GENOMIC DNA]</scope>
</reference>